<keyword evidence="1" id="KW-1133">Transmembrane helix</keyword>
<accession>A0A1G1Y1V6</accession>
<dbReference type="Proteomes" id="UP000178432">
    <property type="component" value="Unassembled WGS sequence"/>
</dbReference>
<reference evidence="2 3" key="1">
    <citation type="journal article" date="2016" name="Nat. Commun.">
        <title>Thousands of microbial genomes shed light on interconnected biogeochemical processes in an aquifer system.</title>
        <authorList>
            <person name="Anantharaman K."/>
            <person name="Brown C.T."/>
            <person name="Hug L.A."/>
            <person name="Sharon I."/>
            <person name="Castelle C.J."/>
            <person name="Probst A.J."/>
            <person name="Thomas B.C."/>
            <person name="Singh A."/>
            <person name="Wilkins M.J."/>
            <person name="Karaoz U."/>
            <person name="Brodie E.L."/>
            <person name="Williams K.H."/>
            <person name="Hubbard S.S."/>
            <person name="Banfield J.F."/>
        </authorList>
    </citation>
    <scope>NUCLEOTIDE SEQUENCE [LARGE SCALE GENOMIC DNA]</scope>
</reference>
<evidence type="ECO:0000313" key="2">
    <source>
        <dbReference type="EMBL" id="OGY46288.1"/>
    </source>
</evidence>
<organism evidence="2 3">
    <name type="scientific">Candidatus Buchananbacteria bacterium RIFCSPHIGHO2_01_FULL_46_12</name>
    <dbReference type="NCBI Taxonomy" id="1797536"/>
    <lineage>
        <taxon>Bacteria</taxon>
        <taxon>Candidatus Buchananiibacteriota</taxon>
    </lineage>
</organism>
<evidence type="ECO:0000313" key="3">
    <source>
        <dbReference type="Proteomes" id="UP000178432"/>
    </source>
</evidence>
<proteinExistence type="predicted"/>
<gene>
    <name evidence="2" type="ORF">A2663_00285</name>
</gene>
<comment type="caution">
    <text evidence="2">The sequence shown here is derived from an EMBL/GenBank/DDBJ whole genome shotgun (WGS) entry which is preliminary data.</text>
</comment>
<dbReference type="EMBL" id="MHIF01000063">
    <property type="protein sequence ID" value="OGY46288.1"/>
    <property type="molecule type" value="Genomic_DNA"/>
</dbReference>
<name>A0A1G1Y1V6_9BACT</name>
<protein>
    <submittedName>
        <fullName evidence="2">Uncharacterized protein</fullName>
    </submittedName>
</protein>
<dbReference type="AlphaFoldDB" id="A0A1G1Y1V6"/>
<keyword evidence="1" id="KW-0812">Transmembrane</keyword>
<evidence type="ECO:0000256" key="1">
    <source>
        <dbReference type="SAM" id="Phobius"/>
    </source>
</evidence>
<feature type="transmembrane region" description="Helical" evidence="1">
    <location>
        <begin position="63"/>
        <end position="83"/>
    </location>
</feature>
<feature type="transmembrane region" description="Helical" evidence="1">
    <location>
        <begin position="103"/>
        <end position="123"/>
    </location>
</feature>
<sequence length="180" mass="20996">MNTVDIGDWRRSLINQYKQMRRWAWGVEHFPWMVKEFWFKSGQGRKAPFLKKMYYLWNQTEGVYSWATAPIIILIAGYLPLWLASNSERATALFQNAPHVLAFLMRFSMIGLIVIAILYNLMLPAKPAGYNWRHTLIMLLQWILVPATLILFGSIPAADAQTRLMLGGRFRLGFWVTEKK</sequence>
<feature type="transmembrane region" description="Helical" evidence="1">
    <location>
        <begin position="135"/>
        <end position="155"/>
    </location>
</feature>
<keyword evidence="1" id="KW-0472">Membrane</keyword>